<feature type="transmembrane region" description="Helical" evidence="1">
    <location>
        <begin position="91"/>
        <end position="110"/>
    </location>
</feature>
<dbReference type="Proteomes" id="UP000007575">
    <property type="component" value="Chromosome"/>
</dbReference>
<evidence type="ECO:0000313" key="2">
    <source>
        <dbReference type="EMBL" id="AFD24669.1"/>
    </source>
</evidence>
<keyword evidence="3" id="KW-1185">Reference proteome</keyword>
<organism evidence="2 3">
    <name type="scientific">Deinococcus gobiensis (strain DSM 21396 / JCM 16679 / CGMCC 1.7299 / I-0)</name>
    <dbReference type="NCBI Taxonomy" id="745776"/>
    <lineage>
        <taxon>Bacteria</taxon>
        <taxon>Thermotogati</taxon>
        <taxon>Deinococcota</taxon>
        <taxon>Deinococci</taxon>
        <taxon>Deinococcales</taxon>
        <taxon>Deinococcaceae</taxon>
        <taxon>Deinococcus</taxon>
    </lineage>
</organism>
<dbReference type="KEGG" id="dgo:DGo_CA0742"/>
<reference evidence="2 3" key="1">
    <citation type="journal article" date="2012" name="PLoS ONE">
        <title>Genome sequence and transcriptome analysis of the radioresistant bacterium Deinococcus gobiensis: insights into the extreme environmental adaptations.</title>
        <authorList>
            <person name="Yuan M."/>
            <person name="Chen M."/>
            <person name="Zhang W."/>
            <person name="Lu W."/>
            <person name="Wang J."/>
            <person name="Yang M."/>
            <person name="Zhao P."/>
            <person name="Tang R."/>
            <person name="Li X."/>
            <person name="Hao Y."/>
            <person name="Zhou Z."/>
            <person name="Zhan Y."/>
            <person name="Yu H."/>
            <person name="Teng C."/>
            <person name="Yan Y."/>
            <person name="Ping S."/>
            <person name="Wang Y."/>
            <person name="Lin M."/>
        </authorList>
    </citation>
    <scope>NUCLEOTIDE SEQUENCE [LARGE SCALE GENOMIC DNA]</scope>
    <source>
        <strain evidence="2 3">I-0</strain>
    </source>
</reference>
<dbReference type="AlphaFoldDB" id="H8GXK9"/>
<dbReference type="EMBL" id="CP002191">
    <property type="protein sequence ID" value="AFD24669.1"/>
    <property type="molecule type" value="Genomic_DNA"/>
</dbReference>
<feature type="transmembrane region" description="Helical" evidence="1">
    <location>
        <begin position="27"/>
        <end position="47"/>
    </location>
</feature>
<accession>H8GXK9</accession>
<dbReference type="PATRIC" id="fig|745776.4.peg.759"/>
<evidence type="ECO:0000313" key="3">
    <source>
        <dbReference type="Proteomes" id="UP000007575"/>
    </source>
</evidence>
<keyword evidence="1" id="KW-0472">Membrane</keyword>
<dbReference type="eggNOG" id="ENOG502ZRRS">
    <property type="taxonomic scope" value="Bacteria"/>
</dbReference>
<name>H8GXK9_DEIGI</name>
<proteinExistence type="predicted"/>
<protein>
    <submittedName>
        <fullName evidence="2">Uncharacterized protein</fullName>
    </submittedName>
</protein>
<keyword evidence="1" id="KW-1133">Transmembrane helix</keyword>
<gene>
    <name evidence="2" type="ordered locus">DGo_CA0742</name>
</gene>
<sequence>MLALALLTVTGWIHFRDIPEKLGETPYMGWLYILLVAGCAAAGAWLLSNLWRAGYVLGSVISAGAIIFYVLTRTVGLPGARDDVGNWAEPAGIVALIAEVAFLVVAALALRRAGDVPAVRRA</sequence>
<dbReference type="HOGENOM" id="CLU_2022932_0_0_0"/>
<evidence type="ECO:0000256" key="1">
    <source>
        <dbReference type="SAM" id="Phobius"/>
    </source>
</evidence>
<feature type="transmembrane region" description="Helical" evidence="1">
    <location>
        <begin position="54"/>
        <end position="71"/>
    </location>
</feature>
<keyword evidence="1" id="KW-0812">Transmembrane</keyword>